<evidence type="ECO:0000256" key="3">
    <source>
        <dbReference type="ARBA" id="ARBA00022490"/>
    </source>
</evidence>
<reference evidence="15 16" key="1">
    <citation type="journal article" date="2018" name="Environ. Microbiol.">
        <title>Novel energy conservation strategies and behaviour of Pelotomaculum schinkii driving syntrophic propionate catabolism.</title>
        <authorList>
            <person name="Hidalgo-Ahumada C.A.P."/>
            <person name="Nobu M.K."/>
            <person name="Narihiro T."/>
            <person name="Tamaki H."/>
            <person name="Liu W.T."/>
            <person name="Kamagata Y."/>
            <person name="Stams A.J.M."/>
            <person name="Imachi H."/>
            <person name="Sousa D.Z."/>
        </authorList>
    </citation>
    <scope>NUCLEOTIDE SEQUENCE [LARGE SCALE GENOMIC DNA]</scope>
    <source>
        <strain evidence="15 16">MGP</strain>
    </source>
</reference>
<protein>
    <recommendedName>
        <fullName evidence="10 11">tRNA-2-methylthio-N(6)-dimethylallyladenosine synthase</fullName>
        <ecNumber evidence="10 11">2.8.4.3</ecNumber>
    </recommendedName>
    <alternativeName>
        <fullName evidence="11">(Dimethylallyl)adenosine tRNA methylthiotransferase MiaB</fullName>
    </alternativeName>
    <alternativeName>
        <fullName evidence="11">tRNA-i(6)A37 methylthiotransferase</fullName>
    </alternativeName>
</protein>
<dbReference type="OrthoDB" id="9805215at2"/>
<gene>
    <name evidence="11 15" type="primary">miaB</name>
    <name evidence="15" type="ORF">Pmgp_00877</name>
</gene>
<comment type="cofactor">
    <cofactor evidence="11">
        <name>[4Fe-4S] cluster</name>
        <dbReference type="ChEBI" id="CHEBI:49883"/>
    </cofactor>
    <text evidence="11">Binds 2 [4Fe-4S] clusters. One cluster is coordinated with 3 cysteines and an exchangeable S-adenosyl-L-methionine.</text>
</comment>
<dbReference type="SFLD" id="SFLDG01061">
    <property type="entry name" value="methylthiotransferase"/>
    <property type="match status" value="1"/>
</dbReference>
<dbReference type="GO" id="GO:0046872">
    <property type="term" value="F:metal ion binding"/>
    <property type="evidence" value="ECO:0007669"/>
    <property type="project" value="UniProtKB-KW"/>
</dbReference>
<dbReference type="InterPro" id="IPR020612">
    <property type="entry name" value="Methylthiotransferase_CS"/>
</dbReference>
<dbReference type="GO" id="GO:0051539">
    <property type="term" value="F:4 iron, 4 sulfur cluster binding"/>
    <property type="evidence" value="ECO:0007669"/>
    <property type="project" value="UniProtKB-UniRule"/>
</dbReference>
<dbReference type="Pfam" id="PF00919">
    <property type="entry name" value="UPF0004"/>
    <property type="match status" value="1"/>
</dbReference>
<name>A0A4Y7RUW8_9FIRM</name>
<comment type="function">
    <text evidence="1 11">Catalyzes the methylthiolation of N6-(dimethylallyl)adenosine (i(6)A), leading to the formation of 2-methylthio-N6-(dimethylallyl)adenosine (ms(2)i(6)A) at position 37 in tRNAs that read codons beginning with uridine.</text>
</comment>
<dbReference type="GO" id="GO:0035597">
    <property type="term" value="F:tRNA-2-methylthio-N(6)-dimethylallyladenosine(37) synthase activity"/>
    <property type="evidence" value="ECO:0007669"/>
    <property type="project" value="UniProtKB-EC"/>
</dbReference>
<evidence type="ECO:0000256" key="9">
    <source>
        <dbReference type="ARBA" id="ARBA00023014"/>
    </source>
</evidence>
<dbReference type="SMART" id="SM00729">
    <property type="entry name" value="Elp3"/>
    <property type="match status" value="1"/>
</dbReference>
<evidence type="ECO:0000259" key="14">
    <source>
        <dbReference type="PROSITE" id="PS51918"/>
    </source>
</evidence>
<evidence type="ECO:0000256" key="7">
    <source>
        <dbReference type="ARBA" id="ARBA00022723"/>
    </source>
</evidence>
<dbReference type="SFLD" id="SFLDF00273">
    <property type="entry name" value="(dimethylallyl)adenosine_tRNA"/>
    <property type="match status" value="1"/>
</dbReference>
<evidence type="ECO:0000256" key="2">
    <source>
        <dbReference type="ARBA" id="ARBA00022485"/>
    </source>
</evidence>
<dbReference type="PROSITE" id="PS51449">
    <property type="entry name" value="MTTASE_N"/>
    <property type="match status" value="1"/>
</dbReference>
<sequence>MKSYLIKTFGCQMNEHDSEVLAGILETLGYTPTGEMERAGIILLNTCCVRETAENKVFSLLGRLRRQKMGNPELIIGVCGCMPQQEHMAARIRQLFPYVDLVFGTHNVHQLPELITRVEESREAVTEVWPGSPVIKEDLPVRRKEGVRAWLTIMYGCNNFCTYCIVPYVRGRERSRKPEDIVAEAASLAGQGYKEIILLGQNVNSYGKDSGSGFDFADLLKKLEDESGIERIRYMTSHPRDFNEKLIKVIAASAKVCEHFHLPVQAGSNKILKKMGRGYTREAYLNLIAEIKALVPLATVTTDIMVGFPGESQEDFNDTMDLVRQARFDSAYTFIYNTRPGTPAAGMEGQVSEEEKKERIQNLIRLQNRISLERSIEEIGRIQEVLVEGESKKGKGLQFGRNRGNKMVLFPSAEDLTGKTIKVRITAAQIAHLAGEIV</sequence>
<dbReference type="AlphaFoldDB" id="A0A4Y7RUW8"/>
<dbReference type="HAMAP" id="MF_01864">
    <property type="entry name" value="tRNA_metthiotr_MiaB"/>
    <property type="match status" value="1"/>
</dbReference>
<keyword evidence="5 11" id="KW-0949">S-adenosyl-L-methionine</keyword>
<keyword evidence="6 11" id="KW-0819">tRNA processing</keyword>
<dbReference type="EC" id="2.8.4.3" evidence="10 11"/>
<comment type="similarity">
    <text evidence="11">Belongs to the methylthiotransferase family. MiaB subfamily.</text>
</comment>
<feature type="domain" description="TRAM" evidence="12">
    <location>
        <begin position="376"/>
        <end position="438"/>
    </location>
</feature>
<dbReference type="InterPro" id="IPR006638">
    <property type="entry name" value="Elp3/MiaA/NifB-like_rSAM"/>
</dbReference>
<evidence type="ECO:0000259" key="13">
    <source>
        <dbReference type="PROSITE" id="PS51449"/>
    </source>
</evidence>
<feature type="binding site" evidence="11">
    <location>
        <position position="47"/>
    </location>
    <ligand>
        <name>[4Fe-4S] cluster</name>
        <dbReference type="ChEBI" id="CHEBI:49883"/>
        <label>1</label>
    </ligand>
</feature>
<dbReference type="InterPro" id="IPR013848">
    <property type="entry name" value="Methylthiotransferase_N"/>
</dbReference>
<dbReference type="PROSITE" id="PS51918">
    <property type="entry name" value="RADICAL_SAM"/>
    <property type="match status" value="1"/>
</dbReference>
<feature type="domain" description="MTTase N-terminal" evidence="13">
    <location>
        <begin position="2"/>
        <end position="120"/>
    </location>
</feature>
<dbReference type="SUPFAM" id="SSF102114">
    <property type="entry name" value="Radical SAM enzymes"/>
    <property type="match status" value="1"/>
</dbReference>
<dbReference type="Pfam" id="PF04055">
    <property type="entry name" value="Radical_SAM"/>
    <property type="match status" value="1"/>
</dbReference>
<dbReference type="SFLD" id="SFLDS00029">
    <property type="entry name" value="Radical_SAM"/>
    <property type="match status" value="1"/>
</dbReference>
<evidence type="ECO:0000256" key="11">
    <source>
        <dbReference type="HAMAP-Rule" id="MF_01864"/>
    </source>
</evidence>
<keyword evidence="16" id="KW-1185">Reference proteome</keyword>
<dbReference type="InterPro" id="IPR007197">
    <property type="entry name" value="rSAM"/>
</dbReference>
<evidence type="ECO:0000256" key="8">
    <source>
        <dbReference type="ARBA" id="ARBA00023004"/>
    </source>
</evidence>
<keyword evidence="7 11" id="KW-0479">Metal-binding</keyword>
<comment type="catalytic activity">
    <reaction evidence="11">
        <text>N(6)-dimethylallyladenosine(37) in tRNA + (sulfur carrier)-SH + AH2 + 2 S-adenosyl-L-methionine = 2-methylsulfanyl-N(6)-dimethylallyladenosine(37) in tRNA + (sulfur carrier)-H + 5'-deoxyadenosine + L-methionine + A + S-adenosyl-L-homocysteine + 2 H(+)</text>
        <dbReference type="Rhea" id="RHEA:37067"/>
        <dbReference type="Rhea" id="RHEA-COMP:10375"/>
        <dbReference type="Rhea" id="RHEA-COMP:10376"/>
        <dbReference type="Rhea" id="RHEA-COMP:14737"/>
        <dbReference type="Rhea" id="RHEA-COMP:14739"/>
        <dbReference type="ChEBI" id="CHEBI:13193"/>
        <dbReference type="ChEBI" id="CHEBI:15378"/>
        <dbReference type="ChEBI" id="CHEBI:17319"/>
        <dbReference type="ChEBI" id="CHEBI:17499"/>
        <dbReference type="ChEBI" id="CHEBI:29917"/>
        <dbReference type="ChEBI" id="CHEBI:57844"/>
        <dbReference type="ChEBI" id="CHEBI:57856"/>
        <dbReference type="ChEBI" id="CHEBI:59789"/>
        <dbReference type="ChEBI" id="CHEBI:64428"/>
        <dbReference type="ChEBI" id="CHEBI:74415"/>
        <dbReference type="ChEBI" id="CHEBI:74417"/>
        <dbReference type="EC" id="2.8.4.3"/>
    </reaction>
</comment>
<feature type="binding site" evidence="11">
    <location>
        <position position="161"/>
    </location>
    <ligand>
        <name>[4Fe-4S] cluster</name>
        <dbReference type="ChEBI" id="CHEBI:49883"/>
        <label>2</label>
        <note>4Fe-4S-S-AdoMet</note>
    </ligand>
</feature>
<dbReference type="FunFam" id="3.40.50.12160:FF:000006">
    <property type="entry name" value="tRNA-2-methylthio-N(6)-dimethylallyladenosine synthase"/>
    <property type="match status" value="1"/>
</dbReference>
<dbReference type="Pfam" id="PF01938">
    <property type="entry name" value="TRAM"/>
    <property type="match status" value="1"/>
</dbReference>
<comment type="caution">
    <text evidence="15">The sequence shown here is derived from an EMBL/GenBank/DDBJ whole genome shotgun (WGS) entry which is preliminary data.</text>
</comment>
<dbReference type="CDD" id="cd01335">
    <property type="entry name" value="Radical_SAM"/>
    <property type="match status" value="1"/>
</dbReference>
<evidence type="ECO:0000256" key="1">
    <source>
        <dbReference type="ARBA" id="ARBA00003234"/>
    </source>
</evidence>
<evidence type="ECO:0000313" key="15">
    <source>
        <dbReference type="EMBL" id="TEB12546.1"/>
    </source>
</evidence>
<dbReference type="EMBL" id="QFFZ01000006">
    <property type="protein sequence ID" value="TEB12546.1"/>
    <property type="molecule type" value="Genomic_DNA"/>
</dbReference>
<comment type="subunit">
    <text evidence="11">Monomer.</text>
</comment>
<feature type="binding site" evidence="11">
    <location>
        <position position="11"/>
    </location>
    <ligand>
        <name>[4Fe-4S] cluster</name>
        <dbReference type="ChEBI" id="CHEBI:49883"/>
        <label>1</label>
    </ligand>
</feature>
<evidence type="ECO:0000256" key="4">
    <source>
        <dbReference type="ARBA" id="ARBA00022679"/>
    </source>
</evidence>
<dbReference type="PROSITE" id="PS01278">
    <property type="entry name" value="MTTASE_RADICAL"/>
    <property type="match status" value="1"/>
</dbReference>
<dbReference type="PROSITE" id="PS50926">
    <property type="entry name" value="TRAM"/>
    <property type="match status" value="1"/>
</dbReference>
<accession>A0A4Y7RUW8</accession>
<feature type="binding site" evidence="11">
    <location>
        <position position="164"/>
    </location>
    <ligand>
        <name>[4Fe-4S] cluster</name>
        <dbReference type="ChEBI" id="CHEBI:49883"/>
        <label>2</label>
        <note>4Fe-4S-S-AdoMet</note>
    </ligand>
</feature>
<feature type="binding site" evidence="11">
    <location>
        <position position="81"/>
    </location>
    <ligand>
        <name>[4Fe-4S] cluster</name>
        <dbReference type="ChEBI" id="CHEBI:49883"/>
        <label>1</label>
    </ligand>
</feature>
<evidence type="ECO:0000259" key="12">
    <source>
        <dbReference type="PROSITE" id="PS50926"/>
    </source>
</evidence>
<evidence type="ECO:0000256" key="6">
    <source>
        <dbReference type="ARBA" id="ARBA00022694"/>
    </source>
</evidence>
<dbReference type="InterPro" id="IPR058240">
    <property type="entry name" value="rSAM_sf"/>
</dbReference>
<dbReference type="GO" id="GO:0005829">
    <property type="term" value="C:cytosol"/>
    <property type="evidence" value="ECO:0007669"/>
    <property type="project" value="TreeGrafter"/>
</dbReference>
<dbReference type="InterPro" id="IPR038135">
    <property type="entry name" value="Methylthiotransferase_N_sf"/>
</dbReference>
<keyword evidence="2 11" id="KW-0004">4Fe-4S</keyword>
<organism evidence="15 16">
    <name type="scientific">Pelotomaculum propionicicum</name>
    <dbReference type="NCBI Taxonomy" id="258475"/>
    <lineage>
        <taxon>Bacteria</taxon>
        <taxon>Bacillati</taxon>
        <taxon>Bacillota</taxon>
        <taxon>Clostridia</taxon>
        <taxon>Eubacteriales</taxon>
        <taxon>Desulfotomaculaceae</taxon>
        <taxon>Pelotomaculum</taxon>
    </lineage>
</organism>
<dbReference type="NCBIfam" id="TIGR00089">
    <property type="entry name" value="MiaB/RimO family radical SAM methylthiotransferase"/>
    <property type="match status" value="1"/>
</dbReference>
<dbReference type="NCBIfam" id="TIGR01574">
    <property type="entry name" value="miaB-methiolase"/>
    <property type="match status" value="1"/>
</dbReference>
<dbReference type="Gene3D" id="3.80.30.20">
    <property type="entry name" value="tm_1862 like domain"/>
    <property type="match status" value="1"/>
</dbReference>
<keyword evidence="3 11" id="KW-0963">Cytoplasm</keyword>
<dbReference type="Gene3D" id="3.40.50.12160">
    <property type="entry name" value="Methylthiotransferase, N-terminal domain"/>
    <property type="match status" value="1"/>
</dbReference>
<dbReference type="InterPro" id="IPR006463">
    <property type="entry name" value="MiaB_methiolase"/>
</dbReference>
<dbReference type="SFLD" id="SFLDG01082">
    <property type="entry name" value="B12-binding_domain_containing"/>
    <property type="match status" value="1"/>
</dbReference>
<dbReference type="InterPro" id="IPR005839">
    <property type="entry name" value="Methylthiotransferase"/>
</dbReference>
<dbReference type="RefSeq" id="WP_134212752.1">
    <property type="nucleotide sequence ID" value="NZ_QFFZ01000006.1"/>
</dbReference>
<evidence type="ECO:0000256" key="10">
    <source>
        <dbReference type="ARBA" id="ARBA00033765"/>
    </source>
</evidence>
<dbReference type="InterPro" id="IPR002792">
    <property type="entry name" value="TRAM_dom"/>
</dbReference>
<dbReference type="PANTHER" id="PTHR43020">
    <property type="entry name" value="CDK5 REGULATORY SUBUNIT-ASSOCIATED PROTEIN 1"/>
    <property type="match status" value="1"/>
</dbReference>
<keyword evidence="9 11" id="KW-0411">Iron-sulfur</keyword>
<dbReference type="PANTHER" id="PTHR43020:SF2">
    <property type="entry name" value="MITOCHONDRIAL TRNA METHYLTHIOTRANSFERASE CDK5RAP1"/>
    <property type="match status" value="1"/>
</dbReference>
<feature type="binding site" evidence="11">
    <location>
        <position position="157"/>
    </location>
    <ligand>
        <name>[4Fe-4S] cluster</name>
        <dbReference type="ChEBI" id="CHEBI:49883"/>
        <label>2</label>
        <note>4Fe-4S-S-AdoMet</note>
    </ligand>
</feature>
<feature type="domain" description="Radical SAM core" evidence="14">
    <location>
        <begin position="143"/>
        <end position="373"/>
    </location>
</feature>
<dbReference type="InterPro" id="IPR023404">
    <property type="entry name" value="rSAM_horseshoe"/>
</dbReference>
<dbReference type="FunFam" id="3.80.30.20:FF:000001">
    <property type="entry name" value="tRNA-2-methylthio-N(6)-dimethylallyladenosine synthase 2"/>
    <property type="match status" value="1"/>
</dbReference>
<evidence type="ECO:0000256" key="5">
    <source>
        <dbReference type="ARBA" id="ARBA00022691"/>
    </source>
</evidence>
<evidence type="ECO:0000313" key="16">
    <source>
        <dbReference type="Proteomes" id="UP000297597"/>
    </source>
</evidence>
<keyword evidence="4 11" id="KW-0808">Transferase</keyword>
<keyword evidence="8 11" id="KW-0408">Iron</keyword>
<proteinExistence type="inferred from homology"/>
<dbReference type="Proteomes" id="UP000297597">
    <property type="component" value="Unassembled WGS sequence"/>
</dbReference>
<comment type="subcellular location">
    <subcellularLocation>
        <location evidence="11">Cytoplasm</location>
    </subcellularLocation>
</comment>